<dbReference type="AlphaFoldDB" id="A0A9W7WKU1"/>
<dbReference type="GO" id="GO:0034220">
    <property type="term" value="P:monoatomic ion transmembrane transport"/>
    <property type="evidence" value="ECO:0007669"/>
    <property type="project" value="UniProtKB-KW"/>
</dbReference>
<evidence type="ECO:0000313" key="3">
    <source>
        <dbReference type="Proteomes" id="UP001059041"/>
    </source>
</evidence>
<dbReference type="Proteomes" id="UP001059041">
    <property type="component" value="Linkage Group LG12"/>
</dbReference>
<feature type="region of interest" description="Disordered" evidence="1">
    <location>
        <begin position="1"/>
        <end position="39"/>
    </location>
</feature>
<organism evidence="2 3">
    <name type="scientific">Triplophysa rosa</name>
    <name type="common">Cave loach</name>
    <dbReference type="NCBI Taxonomy" id="992332"/>
    <lineage>
        <taxon>Eukaryota</taxon>
        <taxon>Metazoa</taxon>
        <taxon>Chordata</taxon>
        <taxon>Craniata</taxon>
        <taxon>Vertebrata</taxon>
        <taxon>Euteleostomi</taxon>
        <taxon>Actinopterygii</taxon>
        <taxon>Neopterygii</taxon>
        <taxon>Teleostei</taxon>
        <taxon>Ostariophysi</taxon>
        <taxon>Cypriniformes</taxon>
        <taxon>Nemacheilidae</taxon>
        <taxon>Triplophysa</taxon>
    </lineage>
</organism>
<keyword evidence="2" id="KW-0407">Ion channel</keyword>
<keyword evidence="3" id="KW-1185">Reference proteome</keyword>
<evidence type="ECO:0000256" key="1">
    <source>
        <dbReference type="SAM" id="MobiDB-lite"/>
    </source>
</evidence>
<sequence length="143" mass="16094">MYLYKATCPEIPTPKQKGGQKPGGKRGQQRGSKQTSGGKIYPPIACWGGLHNNSQLELKHLEEFLNVHTLSLQDSVRARTGMAYSSFHTQINTYTVSHDSEGHVQAFDPGHRRIIAWSHISQWHALDRERMTSNPIIPMTSSR</sequence>
<proteinExistence type="predicted"/>
<comment type="caution">
    <text evidence="2">The sequence shown here is derived from an EMBL/GenBank/DDBJ whole genome shotgun (WGS) entry which is preliminary data.</text>
</comment>
<dbReference type="EMBL" id="JAFHDT010000012">
    <property type="protein sequence ID" value="KAI7802785.1"/>
    <property type="molecule type" value="Genomic_DNA"/>
</dbReference>
<name>A0A9W7WKU1_TRIRA</name>
<protein>
    <submittedName>
        <fullName evidence="2">Voltage-gated potassium channel subunit beta-1-like</fullName>
    </submittedName>
</protein>
<keyword evidence="2" id="KW-0406">Ion transport</keyword>
<gene>
    <name evidence="2" type="ORF">IRJ41_018390</name>
</gene>
<keyword evidence="2" id="KW-0813">Transport</keyword>
<reference evidence="2" key="1">
    <citation type="submission" date="2021-02" db="EMBL/GenBank/DDBJ databases">
        <title>Comparative genomics reveals that relaxation of natural selection precedes convergent phenotypic evolution of cavefish.</title>
        <authorList>
            <person name="Peng Z."/>
        </authorList>
    </citation>
    <scope>NUCLEOTIDE SEQUENCE</scope>
    <source>
        <tissue evidence="2">Muscle</tissue>
    </source>
</reference>
<evidence type="ECO:0000313" key="2">
    <source>
        <dbReference type="EMBL" id="KAI7802785.1"/>
    </source>
</evidence>
<accession>A0A9W7WKU1</accession>